<feature type="chain" id="PRO_5019717062" evidence="1">
    <location>
        <begin position="21"/>
        <end position="278"/>
    </location>
</feature>
<reference evidence="2 3" key="1">
    <citation type="submission" date="2018-10" db="EMBL/GenBank/DDBJ databases">
        <title>Genomic Encyclopedia of Archaeal and Bacterial Type Strains, Phase II (KMG-II): from individual species to whole genera.</title>
        <authorList>
            <person name="Goeker M."/>
        </authorList>
    </citation>
    <scope>NUCLEOTIDE SEQUENCE [LARGE SCALE GENOMIC DNA]</scope>
    <source>
        <strain evidence="2 3">DSM 15094</strain>
    </source>
</reference>
<proteinExistence type="predicted"/>
<evidence type="ECO:0000313" key="2">
    <source>
        <dbReference type="EMBL" id="RKS90476.1"/>
    </source>
</evidence>
<dbReference type="EMBL" id="RBXA01000004">
    <property type="protein sequence ID" value="RKS90476.1"/>
    <property type="molecule type" value="Genomic_DNA"/>
</dbReference>
<evidence type="ECO:0000256" key="1">
    <source>
        <dbReference type="SAM" id="SignalP"/>
    </source>
</evidence>
<keyword evidence="3" id="KW-1185">Reference proteome</keyword>
<evidence type="ECO:0000313" key="3">
    <source>
        <dbReference type="Proteomes" id="UP000280091"/>
    </source>
</evidence>
<dbReference type="AlphaFoldDB" id="A0A495RTL9"/>
<gene>
    <name evidence="2" type="ORF">BC952_2868</name>
</gene>
<accession>A0A495RTL9</accession>
<sequence length="278" mass="31792">MQKRVLMICLFLSVSISVFSQKVSVSKIDESRSTSDSSFDNKCEIELKISGDEVRKYKFVKISKITKVTDDQDLDLINEDHNDFEYKEIDENAKVEIETKIPARKAKVIKELSGELSLYSPTVANGAIIRITNYQTKTNINLLPNAVGVQIMYLTKESLEKFAKEQKLKKEEELKKLPEITRKMAEGLMNAFEGFSNSSDDPNQATFYVEGDKTKLVDLYFEDANGKRIERNGRYQNNNIVSYSLNEKPNPNWKLVLNIETATSVKKIPFKLLNIELP</sequence>
<comment type="caution">
    <text evidence="2">The sequence shown here is derived from an EMBL/GenBank/DDBJ whole genome shotgun (WGS) entry which is preliminary data.</text>
</comment>
<dbReference type="RefSeq" id="WP_121366149.1">
    <property type="nucleotide sequence ID" value="NZ_RBXA01000004.1"/>
</dbReference>
<protein>
    <submittedName>
        <fullName evidence="2">Uncharacterized protein</fullName>
    </submittedName>
</protein>
<keyword evidence="1" id="KW-0732">Signal</keyword>
<organism evidence="2 3">
    <name type="scientific">Flavobacterium limicola</name>
    <dbReference type="NCBI Taxonomy" id="180441"/>
    <lineage>
        <taxon>Bacteria</taxon>
        <taxon>Pseudomonadati</taxon>
        <taxon>Bacteroidota</taxon>
        <taxon>Flavobacteriia</taxon>
        <taxon>Flavobacteriales</taxon>
        <taxon>Flavobacteriaceae</taxon>
        <taxon>Flavobacterium</taxon>
    </lineage>
</organism>
<feature type="signal peptide" evidence="1">
    <location>
        <begin position="1"/>
        <end position="20"/>
    </location>
</feature>
<name>A0A495RTL9_9FLAO</name>
<dbReference type="OrthoDB" id="1490169at2"/>
<dbReference type="Proteomes" id="UP000280091">
    <property type="component" value="Unassembled WGS sequence"/>
</dbReference>